<dbReference type="GO" id="GO:0004519">
    <property type="term" value="F:endonuclease activity"/>
    <property type="evidence" value="ECO:0007669"/>
    <property type="project" value="UniProtKB-KW"/>
</dbReference>
<feature type="domain" description="HNH nuclease" evidence="2">
    <location>
        <begin position="343"/>
        <end position="395"/>
    </location>
</feature>
<dbReference type="InterPro" id="IPR002711">
    <property type="entry name" value="HNH"/>
</dbReference>
<dbReference type="SMART" id="SM00507">
    <property type="entry name" value="HNHc"/>
    <property type="match status" value="1"/>
</dbReference>
<evidence type="ECO:0000313" key="3">
    <source>
        <dbReference type="EMBL" id="RNL65022.1"/>
    </source>
</evidence>
<sequence length="418" mass="45571">MTSTLVHLDPAAELHACLDRVDAVDVEALDHEGTADLLRALTRAEARVAAKKLQLLACAERRRTASRSGAASTGQWAARLANADQVVAQRQVSLATGLERRGATRRALSAGEISAEHAAVIVHADRQLPARVTLEQRVVVERALVEKARVLSPGSLRKAARRALAAVEADVAVVDAHEHQIVSDQEAHARARTRLSLHDNDDGTVTGHFTIPVLQGHLLRKILETITAPRRARVGATRAQSGHSAVRSLGADWDRARGEAFCELLEHLPTDHLHPKTAATLVVTVGLDTLRGTLKVARLDTDETITAGEARRLACNSRLLPVVLGGASLPLDLGRSARLFTEAQRTALGTRHTTCAADGCERPFAWTELHHREPWTRHGPTDLDNAIPLCRFHHQRIHDQHYEHAETSDGSIAFRERC</sequence>
<name>A0A3N0CNH8_9ACTN</name>
<organism evidence="3 4">
    <name type="scientific">Nocardioides marmoriginsengisoli</name>
    <dbReference type="NCBI Taxonomy" id="661483"/>
    <lineage>
        <taxon>Bacteria</taxon>
        <taxon>Bacillati</taxon>
        <taxon>Actinomycetota</taxon>
        <taxon>Actinomycetes</taxon>
        <taxon>Propionibacteriales</taxon>
        <taxon>Nocardioidaceae</taxon>
        <taxon>Nocardioides</taxon>
    </lineage>
</organism>
<dbReference type="OrthoDB" id="3634417at2"/>
<dbReference type="Proteomes" id="UP000267128">
    <property type="component" value="Unassembled WGS sequence"/>
</dbReference>
<dbReference type="Pfam" id="PF02720">
    <property type="entry name" value="DUF222"/>
    <property type="match status" value="1"/>
</dbReference>
<dbReference type="InterPro" id="IPR003870">
    <property type="entry name" value="DUF222"/>
</dbReference>
<evidence type="ECO:0000313" key="4">
    <source>
        <dbReference type="Proteomes" id="UP000267128"/>
    </source>
</evidence>
<dbReference type="RefSeq" id="WP_123226125.1">
    <property type="nucleotide sequence ID" value="NZ_RJSE01000003.1"/>
</dbReference>
<keyword evidence="4" id="KW-1185">Reference proteome</keyword>
<accession>A0A3N0CNH8</accession>
<dbReference type="EMBL" id="RJSE01000003">
    <property type="protein sequence ID" value="RNL65022.1"/>
    <property type="molecule type" value="Genomic_DNA"/>
</dbReference>
<dbReference type="Gene3D" id="1.10.30.50">
    <property type="match status" value="1"/>
</dbReference>
<keyword evidence="3" id="KW-0540">Nuclease</keyword>
<dbReference type="CDD" id="cd00085">
    <property type="entry name" value="HNHc"/>
    <property type="match status" value="1"/>
</dbReference>
<proteinExistence type="inferred from homology"/>
<keyword evidence="3" id="KW-0378">Hydrolase</keyword>
<dbReference type="GO" id="GO:0008270">
    <property type="term" value="F:zinc ion binding"/>
    <property type="evidence" value="ECO:0007669"/>
    <property type="project" value="InterPro"/>
</dbReference>
<dbReference type="Pfam" id="PF01844">
    <property type="entry name" value="HNH"/>
    <property type="match status" value="1"/>
</dbReference>
<dbReference type="InterPro" id="IPR003615">
    <property type="entry name" value="HNH_nuc"/>
</dbReference>
<dbReference type="GO" id="GO:0003676">
    <property type="term" value="F:nucleic acid binding"/>
    <property type="evidence" value="ECO:0007669"/>
    <property type="project" value="InterPro"/>
</dbReference>
<protein>
    <submittedName>
        <fullName evidence="3">HNH endonuclease</fullName>
    </submittedName>
</protein>
<dbReference type="AlphaFoldDB" id="A0A3N0CNH8"/>
<evidence type="ECO:0000259" key="2">
    <source>
        <dbReference type="SMART" id="SM00507"/>
    </source>
</evidence>
<evidence type="ECO:0000256" key="1">
    <source>
        <dbReference type="ARBA" id="ARBA00023450"/>
    </source>
</evidence>
<gene>
    <name evidence="3" type="ORF">EFK50_03340</name>
</gene>
<keyword evidence="3" id="KW-0255">Endonuclease</keyword>
<reference evidence="3 4" key="1">
    <citation type="submission" date="2018-11" db="EMBL/GenBank/DDBJ databases">
        <authorList>
            <person name="Li F."/>
        </authorList>
    </citation>
    <scope>NUCLEOTIDE SEQUENCE [LARGE SCALE GENOMIC DNA]</scope>
    <source>
        <strain evidence="3 4">Gsoil 097</strain>
    </source>
</reference>
<comment type="similarity">
    <text evidence="1">Belongs to the Rv1128c/1148c/1588c/1702c/1945/3466 family.</text>
</comment>
<comment type="caution">
    <text evidence="3">The sequence shown here is derived from an EMBL/GenBank/DDBJ whole genome shotgun (WGS) entry which is preliminary data.</text>
</comment>